<gene>
    <name evidence="1" type="ORF">FQB35_02490</name>
</gene>
<dbReference type="Gene3D" id="3.30.160.170">
    <property type="entry name" value="FlaG-like"/>
    <property type="match status" value="1"/>
</dbReference>
<evidence type="ECO:0000313" key="2">
    <source>
        <dbReference type="Proteomes" id="UP000324646"/>
    </source>
</evidence>
<dbReference type="PANTHER" id="PTHR37166">
    <property type="entry name" value="PROTEIN FLAG"/>
    <property type="match status" value="1"/>
</dbReference>
<dbReference type="PANTHER" id="PTHR37166:SF1">
    <property type="entry name" value="PROTEIN FLAG"/>
    <property type="match status" value="1"/>
</dbReference>
<keyword evidence="1" id="KW-0969">Cilium</keyword>
<dbReference type="OrthoDB" id="9799867at2"/>
<dbReference type="KEGG" id="crs:FQB35_02490"/>
<keyword evidence="2" id="KW-1185">Reference proteome</keyword>
<keyword evidence="1" id="KW-0966">Cell projection</keyword>
<dbReference type="Proteomes" id="UP000324646">
    <property type="component" value="Chromosome"/>
</dbReference>
<dbReference type="InterPro" id="IPR005186">
    <property type="entry name" value="FlaG"/>
</dbReference>
<organism evidence="1 2">
    <name type="scientific">Crassaminicella thermophila</name>
    <dbReference type="NCBI Taxonomy" id="2599308"/>
    <lineage>
        <taxon>Bacteria</taxon>
        <taxon>Bacillati</taxon>
        <taxon>Bacillota</taxon>
        <taxon>Clostridia</taxon>
        <taxon>Eubacteriales</taxon>
        <taxon>Clostridiaceae</taxon>
        <taxon>Crassaminicella</taxon>
    </lineage>
</organism>
<name>A0A5C0SBN3_CRATE</name>
<dbReference type="Pfam" id="PF03646">
    <property type="entry name" value="FlaG"/>
    <property type="match status" value="1"/>
</dbReference>
<protein>
    <submittedName>
        <fullName evidence="1">Flagellar protein FlaG</fullName>
    </submittedName>
</protein>
<evidence type="ECO:0000313" key="1">
    <source>
        <dbReference type="EMBL" id="QEK11327.1"/>
    </source>
</evidence>
<sequence>MRIDGINIIGNQYQGANNYGGATQTAEKEVQIKDPNQIRNENFPGEQQLIEAIEKSNEDLKLDNTRLHFSIHEKTKQIIVKIIDNNTEETIREIPSEKILDMVATMMERTGLFVDKKA</sequence>
<proteinExistence type="predicted"/>
<accession>A0A5C0SBN3</accession>
<dbReference type="AlphaFoldDB" id="A0A5C0SBN3"/>
<reference evidence="1 2" key="1">
    <citation type="submission" date="2019-07" db="EMBL/GenBank/DDBJ databases">
        <title>Complete genome of Crassaminicella thermophila SY095.</title>
        <authorList>
            <person name="Li X."/>
        </authorList>
    </citation>
    <scope>NUCLEOTIDE SEQUENCE [LARGE SCALE GENOMIC DNA]</scope>
    <source>
        <strain evidence="1 2">SY095</strain>
    </source>
</reference>
<dbReference type="InterPro" id="IPR035924">
    <property type="entry name" value="FlaG-like_sf"/>
</dbReference>
<dbReference type="EMBL" id="CP042243">
    <property type="protein sequence ID" value="QEK11327.1"/>
    <property type="molecule type" value="Genomic_DNA"/>
</dbReference>
<keyword evidence="1" id="KW-0282">Flagellum</keyword>
<dbReference type="SUPFAM" id="SSF160214">
    <property type="entry name" value="FlaG-like"/>
    <property type="match status" value="1"/>
</dbReference>
<dbReference type="RefSeq" id="WP_148808400.1">
    <property type="nucleotide sequence ID" value="NZ_CP042243.1"/>
</dbReference>